<dbReference type="Gene3D" id="2.40.50.250">
    <property type="entry name" value="bipa protein"/>
    <property type="match status" value="1"/>
</dbReference>
<dbReference type="InterPro" id="IPR000795">
    <property type="entry name" value="T_Tr_GTP-bd_dom"/>
</dbReference>
<dbReference type="PROSITE" id="PS51722">
    <property type="entry name" value="G_TR_2"/>
    <property type="match status" value="1"/>
</dbReference>
<dbReference type="InterPro" id="IPR042116">
    <property type="entry name" value="TypA/BipA_C"/>
</dbReference>
<evidence type="ECO:0000259" key="3">
    <source>
        <dbReference type="PROSITE" id="PS51722"/>
    </source>
</evidence>
<dbReference type="CDD" id="cd16263">
    <property type="entry name" value="BipA_III"/>
    <property type="match status" value="1"/>
</dbReference>
<dbReference type="NCBIfam" id="TIGR01394">
    <property type="entry name" value="TypA_BipA"/>
    <property type="match status" value="1"/>
</dbReference>
<dbReference type="Gene3D" id="3.40.50.300">
    <property type="entry name" value="P-loop containing nucleotide triphosphate hydrolases"/>
    <property type="match status" value="1"/>
</dbReference>
<dbReference type="Gene3D" id="2.40.30.10">
    <property type="entry name" value="Translation factors"/>
    <property type="match status" value="1"/>
</dbReference>
<comment type="catalytic activity">
    <reaction evidence="2">
        <text>GTP + H2O = GDP + phosphate + H(+)</text>
        <dbReference type="Rhea" id="RHEA:19669"/>
        <dbReference type="ChEBI" id="CHEBI:15377"/>
        <dbReference type="ChEBI" id="CHEBI:15378"/>
        <dbReference type="ChEBI" id="CHEBI:37565"/>
        <dbReference type="ChEBI" id="CHEBI:43474"/>
        <dbReference type="ChEBI" id="CHEBI:58189"/>
    </reaction>
</comment>
<dbReference type="EC" id="3.6.5.-" evidence="2"/>
<dbReference type="Pfam" id="PF00679">
    <property type="entry name" value="EFG_C"/>
    <property type="match status" value="1"/>
</dbReference>
<keyword evidence="2" id="KW-0820">tRNA-binding</keyword>
<dbReference type="InterPro" id="IPR047041">
    <property type="entry name" value="BipA_GTP-bd_dom"/>
</dbReference>
<dbReference type="GO" id="GO:0000027">
    <property type="term" value="P:ribosomal large subunit assembly"/>
    <property type="evidence" value="ECO:0007669"/>
    <property type="project" value="UniProtKB-UniRule"/>
</dbReference>
<evidence type="ECO:0000256" key="1">
    <source>
        <dbReference type="ARBA" id="ARBA00023134"/>
    </source>
</evidence>
<dbReference type="STRING" id="1817864.A2Z21_00975"/>
<dbReference type="InterPro" id="IPR035647">
    <property type="entry name" value="EFG_III/V"/>
</dbReference>
<dbReference type="FunFam" id="3.30.70.870:FF:000003">
    <property type="entry name" value="GTP-binding protein TypA"/>
    <property type="match status" value="1"/>
</dbReference>
<dbReference type="GO" id="GO:0000049">
    <property type="term" value="F:tRNA binding"/>
    <property type="evidence" value="ECO:0007669"/>
    <property type="project" value="UniProtKB-KW"/>
</dbReference>
<dbReference type="CDD" id="cd01891">
    <property type="entry name" value="TypA_BipA"/>
    <property type="match status" value="1"/>
</dbReference>
<keyword evidence="2" id="KW-0378">Hydrolase</keyword>
<dbReference type="EMBL" id="MFGX01000073">
    <property type="protein sequence ID" value="OGF54734.1"/>
    <property type="molecule type" value="Genomic_DNA"/>
</dbReference>
<dbReference type="SUPFAM" id="SSF50447">
    <property type="entry name" value="Translation proteins"/>
    <property type="match status" value="1"/>
</dbReference>
<dbReference type="CDD" id="cd03691">
    <property type="entry name" value="BipA_TypA_II"/>
    <property type="match status" value="1"/>
</dbReference>
<dbReference type="SUPFAM" id="SSF54980">
    <property type="entry name" value="EF-G C-terminal domain-like"/>
    <property type="match status" value="2"/>
</dbReference>
<evidence type="ECO:0000313" key="4">
    <source>
        <dbReference type="EMBL" id="OGF54734.1"/>
    </source>
</evidence>
<evidence type="ECO:0000313" key="5">
    <source>
        <dbReference type="Proteomes" id="UP000179157"/>
    </source>
</evidence>
<dbReference type="PRINTS" id="PR00315">
    <property type="entry name" value="ELONGATNFCT"/>
</dbReference>
<keyword evidence="1 2" id="KW-0342">GTP-binding</keyword>
<keyword evidence="2" id="KW-0547">Nucleotide-binding</keyword>
<dbReference type="GO" id="GO:0019843">
    <property type="term" value="F:rRNA binding"/>
    <property type="evidence" value="ECO:0007669"/>
    <property type="project" value="UniProtKB-KW"/>
</dbReference>
<keyword evidence="2" id="KW-0694">RNA-binding</keyword>
<dbReference type="FunFam" id="2.40.50.250:FF:000001">
    <property type="entry name" value="GTP-binding protein TypA"/>
    <property type="match status" value="1"/>
</dbReference>
<dbReference type="PROSITE" id="PS00301">
    <property type="entry name" value="G_TR_1"/>
    <property type="match status" value="1"/>
</dbReference>
<dbReference type="SMART" id="SM00838">
    <property type="entry name" value="EFG_C"/>
    <property type="match status" value="1"/>
</dbReference>
<proteinExistence type="inferred from homology"/>
<dbReference type="NCBIfam" id="TIGR00231">
    <property type="entry name" value="small_GTP"/>
    <property type="match status" value="1"/>
</dbReference>
<dbReference type="Pfam" id="PF00009">
    <property type="entry name" value="GTP_EFTU"/>
    <property type="match status" value="1"/>
</dbReference>
<comment type="caution">
    <text evidence="4">The sequence shown here is derived from an EMBL/GenBank/DDBJ whole genome shotgun (WGS) entry which is preliminary data.</text>
</comment>
<dbReference type="Pfam" id="PF03144">
    <property type="entry name" value="GTP_EFTU_D2"/>
    <property type="match status" value="1"/>
</dbReference>
<dbReference type="GO" id="GO:0043022">
    <property type="term" value="F:ribosome binding"/>
    <property type="evidence" value="ECO:0007669"/>
    <property type="project" value="UniProtKB-UniRule"/>
</dbReference>
<comment type="subcellular location">
    <subcellularLocation>
        <location evidence="2">Cytoplasm</location>
    </subcellularLocation>
    <text evidence="2">Binds to ribosomes.</text>
</comment>
<feature type="domain" description="Tr-type G" evidence="3">
    <location>
        <begin position="5"/>
        <end position="200"/>
    </location>
</feature>
<dbReference type="AlphaFoldDB" id="A0A1F5UU93"/>
<dbReference type="PANTHER" id="PTHR42908">
    <property type="entry name" value="TRANSLATION ELONGATION FACTOR-RELATED"/>
    <property type="match status" value="1"/>
</dbReference>
<keyword evidence="2" id="KW-0963">Cytoplasm</keyword>
<dbReference type="Proteomes" id="UP000179157">
    <property type="component" value="Unassembled WGS sequence"/>
</dbReference>
<accession>A0A1F5UU93</accession>
<organism evidence="4 5">
    <name type="scientific">Fraserbacteria sp. (strain RBG_16_55_9)</name>
    <dbReference type="NCBI Taxonomy" id="1817864"/>
    <lineage>
        <taxon>Bacteria</taxon>
        <taxon>Candidatus Fraseribacteriota</taxon>
    </lineage>
</organism>
<sequence length="606" mass="67496">MTKTQQIRNIAIIAHVDHGKTTLVDAMLQQTHTFNERQEIVERVMDSMDLERERGITIKAKNASIQYQGVKINIVDTPGHADFGGEVERTLRMVDGVLLLVDAKEGPMPQTKFVLRKALTLGHRAIVVINKVDLLNAPISEVAEQTFHLFYELGATDEQLDFPIVYTSAVAGTATLDMSKPSTDLTPLFETILKRIPEPEILAEEPMHMLVLALDYNPYKGKIGIGKLEAGAIRRGQKVLQIKADGSEHLQTVTDLLVFKGLQRQPVEEVHAGEIVAVAGIEDISIGETITDAENPKRMLPVDIDEPTMQMTFGVNTSPFSGRDGQPTTSRMLRERLLKECETNVSLRVEETSSADQFLVAGRGELHLAILIETMRREGFEMQISQPVVLLKDINGVQMEPVEIVSIEVPSQFSGVIMEELGRRRGVWQGMHETAHGALHYTFLVATRNLFGLKNLLLSRTNGTIIVHHRFESYEPVTSKPMERTHGSLVSMMAGMTTAYALNNIQERGALFVGPGIQVYEGMVLGQSSRNNDLEVNPAKGKKLSNMRAAGSDELIVLAQPMQMTLEIALEYIGPDELVEVTPKNIRIRKHYLTKNERERMAKRQS</sequence>
<dbReference type="InterPro" id="IPR047043">
    <property type="entry name" value="BipA_III"/>
</dbReference>
<dbReference type="GO" id="GO:0005829">
    <property type="term" value="C:cytosol"/>
    <property type="evidence" value="ECO:0007669"/>
    <property type="project" value="TreeGrafter"/>
</dbReference>
<dbReference type="InterPro" id="IPR048876">
    <property type="entry name" value="BipA_C"/>
</dbReference>
<dbReference type="GO" id="GO:0003924">
    <property type="term" value="F:GTPase activity"/>
    <property type="evidence" value="ECO:0007669"/>
    <property type="project" value="UniProtKB-UniRule"/>
</dbReference>
<comment type="function">
    <text evidence="2">A 50S ribosomal subunit assembly protein with GTPase activity, required for 50S subunit assembly at low temperatures, may also play a role in translation. Binds GTP and analogs. Binds the 70S ribosome between the 30S and 50S subunits, in a similar position as ribosome-bound EF-G; it contacts a number of ribosomal proteins, both rRNAs and the A-site tRNA.</text>
</comment>
<dbReference type="InterPro" id="IPR000640">
    <property type="entry name" value="EFG_V-like"/>
</dbReference>
<feature type="binding site" evidence="2">
    <location>
        <begin position="130"/>
        <end position="133"/>
    </location>
    <ligand>
        <name>GTP</name>
        <dbReference type="ChEBI" id="CHEBI:37565"/>
    </ligand>
</feature>
<protein>
    <recommendedName>
        <fullName evidence="2">Large ribosomal subunit assembly factor BipA</fullName>
        <ecNumber evidence="2">3.6.5.-</ecNumber>
    </recommendedName>
    <alternativeName>
        <fullName evidence="2">GTP-binding protein BipA</fullName>
    </alternativeName>
</protein>
<dbReference type="GO" id="GO:1990904">
    <property type="term" value="C:ribonucleoprotein complex"/>
    <property type="evidence" value="ECO:0007669"/>
    <property type="project" value="TreeGrafter"/>
</dbReference>
<dbReference type="InterPro" id="IPR027417">
    <property type="entry name" value="P-loop_NTPase"/>
</dbReference>
<dbReference type="GO" id="GO:0005525">
    <property type="term" value="F:GTP binding"/>
    <property type="evidence" value="ECO:0007669"/>
    <property type="project" value="UniProtKB-UniRule"/>
</dbReference>
<reference evidence="4 5" key="1">
    <citation type="journal article" date="2016" name="Nat. Commun.">
        <title>Thousands of microbial genomes shed light on interconnected biogeochemical processes in an aquifer system.</title>
        <authorList>
            <person name="Anantharaman K."/>
            <person name="Brown C.T."/>
            <person name="Hug L.A."/>
            <person name="Sharon I."/>
            <person name="Castelle C.J."/>
            <person name="Probst A.J."/>
            <person name="Thomas B.C."/>
            <person name="Singh A."/>
            <person name="Wilkins M.J."/>
            <person name="Karaoz U."/>
            <person name="Brodie E.L."/>
            <person name="Williams K.H."/>
            <person name="Hubbard S.S."/>
            <person name="Banfield J.F."/>
        </authorList>
    </citation>
    <scope>NUCLEOTIDE SEQUENCE [LARGE SCALE GENOMIC DNA]</scope>
    <source>
        <strain evidence="5">RBG_16_55_9</strain>
    </source>
</reference>
<dbReference type="InterPro" id="IPR005225">
    <property type="entry name" value="Small_GTP-bd"/>
</dbReference>
<dbReference type="Gene3D" id="3.30.70.240">
    <property type="match status" value="1"/>
</dbReference>
<comment type="similarity">
    <text evidence="2">Belongs to the TRAFAC class translation factor GTPase superfamily. Classic translation factor GTPase family. BipA subfamily.</text>
</comment>
<dbReference type="HAMAP" id="MF_00849">
    <property type="entry name" value="BipA"/>
    <property type="match status" value="1"/>
</dbReference>
<dbReference type="PANTHER" id="PTHR42908:SF8">
    <property type="entry name" value="TR-TYPE G DOMAIN-CONTAINING PROTEIN"/>
    <property type="match status" value="1"/>
</dbReference>
<dbReference type="InterPro" id="IPR004161">
    <property type="entry name" value="EFTu-like_2"/>
</dbReference>
<comment type="subunit">
    <text evidence="2">Monomer.</text>
</comment>
<dbReference type="SUPFAM" id="SSF52540">
    <property type="entry name" value="P-loop containing nucleoside triphosphate hydrolases"/>
    <property type="match status" value="1"/>
</dbReference>
<name>A0A1F5UU93_FRAXR</name>
<evidence type="ECO:0000256" key="2">
    <source>
        <dbReference type="HAMAP-Rule" id="MF_00849"/>
    </source>
</evidence>
<feature type="binding site" evidence="2">
    <location>
        <begin position="17"/>
        <end position="22"/>
    </location>
    <ligand>
        <name>GTP</name>
        <dbReference type="ChEBI" id="CHEBI:37565"/>
    </ligand>
</feature>
<dbReference type="InterPro" id="IPR009000">
    <property type="entry name" value="Transl_B-barrel_sf"/>
</dbReference>
<dbReference type="InterPro" id="IPR047042">
    <property type="entry name" value="BipA_II"/>
</dbReference>
<keyword evidence="2" id="KW-0699">rRNA-binding</keyword>
<dbReference type="FunFam" id="3.40.50.300:FF:000055">
    <property type="entry name" value="GTP-binding protein TypA"/>
    <property type="match status" value="1"/>
</dbReference>
<dbReference type="Gene3D" id="3.30.70.870">
    <property type="entry name" value="Elongation Factor G (Translational Gtpase), domain 3"/>
    <property type="match status" value="1"/>
</dbReference>
<dbReference type="InterPro" id="IPR031157">
    <property type="entry name" value="G_TR_CS"/>
</dbReference>
<dbReference type="InterPro" id="IPR006298">
    <property type="entry name" value="BipA"/>
</dbReference>
<keyword evidence="2" id="KW-0690">Ribosome biogenesis</keyword>
<gene>
    <name evidence="2" type="primary">bipA</name>
    <name evidence="4" type="ORF">A2Z21_00975</name>
</gene>
<dbReference type="Pfam" id="PF21018">
    <property type="entry name" value="BipA_C"/>
    <property type="match status" value="1"/>
</dbReference>